<evidence type="ECO:0000256" key="1">
    <source>
        <dbReference type="ARBA" id="ARBA00004141"/>
    </source>
</evidence>
<dbReference type="PANTHER" id="PTHR10057">
    <property type="entry name" value="PERIPHERAL-TYPE BENZODIAZEPINE RECEPTOR"/>
    <property type="match status" value="1"/>
</dbReference>
<dbReference type="GO" id="GO:0033013">
    <property type="term" value="P:tetrapyrrole metabolic process"/>
    <property type="evidence" value="ECO:0007669"/>
    <property type="project" value="UniProtKB-ARBA"/>
</dbReference>
<dbReference type="PANTHER" id="PTHR10057:SF0">
    <property type="entry name" value="TRANSLOCATOR PROTEIN"/>
    <property type="match status" value="1"/>
</dbReference>
<feature type="transmembrane region" description="Helical" evidence="6">
    <location>
        <begin position="54"/>
        <end position="76"/>
    </location>
</feature>
<evidence type="ECO:0000256" key="3">
    <source>
        <dbReference type="ARBA" id="ARBA00022692"/>
    </source>
</evidence>
<dbReference type="OrthoDB" id="9774199at2"/>
<proteinExistence type="inferred from homology"/>
<dbReference type="Proteomes" id="UP000254467">
    <property type="component" value="Unassembled WGS sequence"/>
</dbReference>
<dbReference type="InterPro" id="IPR004307">
    <property type="entry name" value="TspO_MBR"/>
</dbReference>
<protein>
    <submittedName>
        <fullName evidence="7">TspO/MBR family</fullName>
    </submittedName>
</protein>
<keyword evidence="4 6" id="KW-1133">Transmembrane helix</keyword>
<comment type="subcellular location">
    <subcellularLocation>
        <location evidence="1">Membrane</location>
        <topology evidence="1">Multi-pass membrane protein</topology>
    </subcellularLocation>
</comment>
<dbReference type="GO" id="GO:0016020">
    <property type="term" value="C:membrane"/>
    <property type="evidence" value="ECO:0007669"/>
    <property type="project" value="UniProtKB-SubCell"/>
</dbReference>
<evidence type="ECO:0000313" key="7">
    <source>
        <dbReference type="EMBL" id="STC69325.1"/>
    </source>
</evidence>
<name>A0A376CM18_9CORY</name>
<dbReference type="EMBL" id="UFXQ01000001">
    <property type="protein sequence ID" value="STC69325.1"/>
    <property type="molecule type" value="Genomic_DNA"/>
</dbReference>
<evidence type="ECO:0000256" key="6">
    <source>
        <dbReference type="SAM" id="Phobius"/>
    </source>
</evidence>
<keyword evidence="8" id="KW-1185">Reference proteome</keyword>
<dbReference type="PIRSF" id="PIRSF005859">
    <property type="entry name" value="PBR"/>
    <property type="match status" value="1"/>
</dbReference>
<dbReference type="CDD" id="cd15904">
    <property type="entry name" value="TSPO_MBR"/>
    <property type="match status" value="1"/>
</dbReference>
<evidence type="ECO:0000256" key="2">
    <source>
        <dbReference type="ARBA" id="ARBA00007524"/>
    </source>
</evidence>
<dbReference type="AlphaFoldDB" id="A0A376CM18"/>
<keyword evidence="3 6" id="KW-0812">Transmembrane</keyword>
<dbReference type="Pfam" id="PF03073">
    <property type="entry name" value="TspO_MBR"/>
    <property type="match status" value="1"/>
</dbReference>
<dbReference type="STRING" id="35756.GCA_001044155_01178"/>
<evidence type="ECO:0000313" key="8">
    <source>
        <dbReference type="Proteomes" id="UP000254467"/>
    </source>
</evidence>
<dbReference type="InterPro" id="IPR038330">
    <property type="entry name" value="TspO/MBR-related_sf"/>
</dbReference>
<organism evidence="7 8">
    <name type="scientific">Corynebacterium pilosum</name>
    <dbReference type="NCBI Taxonomy" id="35756"/>
    <lineage>
        <taxon>Bacteria</taxon>
        <taxon>Bacillati</taxon>
        <taxon>Actinomycetota</taxon>
        <taxon>Actinomycetes</taxon>
        <taxon>Mycobacteriales</taxon>
        <taxon>Corynebacteriaceae</taxon>
        <taxon>Corynebacterium</taxon>
    </lineage>
</organism>
<feature type="transmembrane region" description="Helical" evidence="6">
    <location>
        <begin position="144"/>
        <end position="164"/>
    </location>
</feature>
<accession>A0A376CM18</accession>
<evidence type="ECO:0000256" key="4">
    <source>
        <dbReference type="ARBA" id="ARBA00022989"/>
    </source>
</evidence>
<dbReference type="RefSeq" id="WP_018582454.1">
    <property type="nucleotide sequence ID" value="NZ_LDYD01000006.1"/>
</dbReference>
<dbReference type="FunFam" id="1.20.1260.100:FF:000001">
    <property type="entry name" value="translocator protein 2"/>
    <property type="match status" value="1"/>
</dbReference>
<sequence>MNFLERARKKRRRKIVGGTGLATAAAATLGTIATDPDSLWYRTRRKPSFQPPKWLFPVAWTALYTDIALVSGLSIADADEANDEQMRNSLATALGINLALNAGWCALFFRSKSPALATAGAAALTVSSADLTRRAMQVNKTRGAWLIPYPLWSAFATVLSAAIWRKN</sequence>
<keyword evidence="5 6" id="KW-0472">Membrane</keyword>
<gene>
    <name evidence="7" type="ORF">NCTC11862_01110</name>
</gene>
<dbReference type="Gene3D" id="1.20.1260.100">
    <property type="entry name" value="TspO/MBR protein"/>
    <property type="match status" value="1"/>
</dbReference>
<comment type="similarity">
    <text evidence="2">Belongs to the TspO/BZRP family.</text>
</comment>
<reference evidence="7 8" key="1">
    <citation type="submission" date="2018-06" db="EMBL/GenBank/DDBJ databases">
        <authorList>
            <consortium name="Pathogen Informatics"/>
            <person name="Doyle S."/>
        </authorList>
    </citation>
    <scope>NUCLEOTIDE SEQUENCE [LARGE SCALE GENOMIC DNA]</scope>
    <source>
        <strain evidence="7 8">NCTC11862</strain>
    </source>
</reference>
<evidence type="ECO:0000256" key="5">
    <source>
        <dbReference type="ARBA" id="ARBA00023136"/>
    </source>
</evidence>